<protein>
    <submittedName>
        <fullName evidence="2">Portal protein</fullName>
    </submittedName>
</protein>
<organism evidence="2 3">
    <name type="scientific">Halorubrum tailed virus 29</name>
    <dbReference type="NCBI Taxonomy" id="2878010"/>
    <lineage>
        <taxon>Viruses</taxon>
        <taxon>Duplodnaviria</taxon>
        <taxon>Heunggongvirae</taxon>
        <taxon>Uroviricota</taxon>
        <taxon>Caudoviricetes</taxon>
        <taxon>Kirjokansivirales</taxon>
        <taxon>Haloferuviridae</taxon>
        <taxon>Dpdavirus</taxon>
        <taxon>Dpdavirus caudatum</taxon>
        <taxon>Dpdavirus HRTV29</taxon>
    </lineage>
</organism>
<evidence type="ECO:0000256" key="1">
    <source>
        <dbReference type="SAM" id="MobiDB-lite"/>
    </source>
</evidence>
<dbReference type="EMBL" id="MZ334526">
    <property type="protein sequence ID" value="UBF23308.1"/>
    <property type="molecule type" value="Genomic_DNA"/>
</dbReference>
<evidence type="ECO:0000313" key="2">
    <source>
        <dbReference type="EMBL" id="UBF23308.1"/>
    </source>
</evidence>
<reference evidence="2" key="1">
    <citation type="submission" date="2021-05" db="EMBL/GenBank/DDBJ databases">
        <title>Diversity, taxonomy and evolution of archaeal viruses of the class Caudoviricetes.</title>
        <authorList>
            <person name="Liu Y."/>
            <person name="Demina T.A."/>
            <person name="Roux S."/>
            <person name="Aiewsakun P."/>
            <person name="Kazlauskas D."/>
            <person name="Simmonds P."/>
            <person name="Prangishvili D."/>
            <person name="Oksanen H.M."/>
            <person name="Krupovic M."/>
        </authorList>
    </citation>
    <scope>NUCLEOTIDE SEQUENCE</scope>
    <source>
        <strain evidence="2">HRTV-29/29</strain>
    </source>
</reference>
<name>A0AAE8Y1R2_9CAUD</name>
<sequence>MSDDDAGFFRNLGGLARDYVVAKRRQLQDDPAPETAVDSTSAGTGYSFSGQEIDFEDLRDIKDMRESGGQVAQLMDYKALLNFGEGAELHVEENEDTEEVIDGEPMTLEAWLETQFPRLDLTVLDLGSDALWYPAAVGELRETQAGDFKEFLPAEPWTVLPVTNDRGEIVAWKQQVIQNGTPKEQTLNADVLCNIVLNKQSARDKTGISEVLRNDDEIQAFKENEQAINNAIELHGFPQRHVKVGREEGTPVRDDDLRRVRTLFDPHNTDANTAYFTGQGVDVESLEAENFDYQAIHEMDMRNLTTALGLPLEAGNVGADGLGSGKPAELRFALLKLAIKANQRSFSTQFIEKVVRPVIRDYSPFDHTATVTMSIDDPLEDIGETADLINSIGDYMTNAEARRRLDLPEPEDDEVAESYRSPADIERDEEGVQDDPMGGLFNGDGKTLAEIPDKYTEGTGLSEDDFVPNADVEAVVDDVLEFIDAEGLPNPENQREGAARANQLKDHAANDDPLAVEFWEEISNFHARHRAQGNHECDKSDLPEAAAESDFDGCYFDAGYFSDKTWGGDPGKEQADRIVEAIEGTEGVELSQGDTDFRCLGEGVTDEQLSHAPEWDRPLLEMFRGVSDPNADPNRALVSFAASETPEFVLERIREAIMSGATFSHFEGIDDGRIMEFRQTFADALGTDDFTLDSMTEDIMDFADLGRDEAERIARTESSAALNKAREIGYEEQGEGDARFYWTGADPGDSRQTEACEWLIRQTNPFHGGDPVPMEQLRDMVEEAPTHDDDMANTLARPESWVVHPNERSTFALAPESGI</sequence>
<feature type="region of interest" description="Disordered" evidence="1">
    <location>
        <begin position="426"/>
        <end position="446"/>
    </location>
</feature>
<proteinExistence type="predicted"/>
<accession>A0AAE8Y1R2</accession>
<feature type="region of interest" description="Disordered" evidence="1">
    <location>
        <begin position="26"/>
        <end position="45"/>
    </location>
</feature>
<gene>
    <name evidence="2" type="ORF">HRTV-29_gp30</name>
</gene>
<evidence type="ECO:0000313" key="3">
    <source>
        <dbReference type="Proteomes" id="UP000827282"/>
    </source>
</evidence>
<keyword evidence="3" id="KW-1185">Reference proteome</keyword>
<dbReference type="Proteomes" id="UP000827282">
    <property type="component" value="Segment"/>
</dbReference>